<dbReference type="Proteomes" id="UP000233769">
    <property type="component" value="Chromosome tk0001"/>
</dbReference>
<reference evidence="2" key="1">
    <citation type="submission" date="2017-10" db="EMBL/GenBank/DDBJ databases">
        <authorList>
            <person name="Regsiter A."/>
            <person name="William W."/>
        </authorList>
    </citation>
    <scope>NUCLEOTIDE SEQUENCE [LARGE SCALE GENOMIC DNA]</scope>
</reference>
<evidence type="ECO:0000313" key="1">
    <source>
        <dbReference type="EMBL" id="SOR32713.1"/>
    </source>
</evidence>
<dbReference type="AlphaFoldDB" id="A0A2N9AZH3"/>
<proteinExistence type="predicted"/>
<dbReference type="EMBL" id="LT962688">
    <property type="protein sequence ID" value="SOR32713.1"/>
    <property type="molecule type" value="Genomic_DNA"/>
</dbReference>
<name>A0A2N9AZH3_METEX</name>
<protein>
    <submittedName>
        <fullName evidence="1">Uncharacterized protein</fullName>
    </submittedName>
</protein>
<organism evidence="1 2">
    <name type="scientific">Methylorubrum extorquens</name>
    <name type="common">Methylobacterium dichloromethanicum</name>
    <name type="synonym">Methylobacterium extorquens</name>
    <dbReference type="NCBI Taxonomy" id="408"/>
    <lineage>
        <taxon>Bacteria</taxon>
        <taxon>Pseudomonadati</taxon>
        <taxon>Pseudomonadota</taxon>
        <taxon>Alphaproteobacteria</taxon>
        <taxon>Hyphomicrobiales</taxon>
        <taxon>Methylobacteriaceae</taxon>
        <taxon>Methylorubrum</taxon>
    </lineage>
</organism>
<evidence type="ECO:0000313" key="2">
    <source>
        <dbReference type="Proteomes" id="UP000233769"/>
    </source>
</evidence>
<gene>
    <name evidence="1" type="ORF">TK0001_6154</name>
</gene>
<accession>A0A2N9AZH3</accession>
<sequence>MPNSNPTVSELFKAKAITDEQVNAAVEV</sequence>